<dbReference type="EMBL" id="DXFD01000085">
    <property type="protein sequence ID" value="HIX47176.1"/>
    <property type="molecule type" value="Genomic_DNA"/>
</dbReference>
<dbReference type="SUPFAM" id="SSF56281">
    <property type="entry name" value="Metallo-hydrolase/oxidoreductase"/>
    <property type="match status" value="1"/>
</dbReference>
<reference evidence="1" key="1">
    <citation type="journal article" date="2021" name="PeerJ">
        <title>Extensive microbial diversity within the chicken gut microbiome revealed by metagenomics and culture.</title>
        <authorList>
            <person name="Gilroy R."/>
            <person name="Ravi A."/>
            <person name="Getino M."/>
            <person name="Pursley I."/>
            <person name="Horton D.L."/>
            <person name="Alikhan N.F."/>
            <person name="Baker D."/>
            <person name="Gharbi K."/>
            <person name="Hall N."/>
            <person name="Watson M."/>
            <person name="Adriaenssens E.M."/>
            <person name="Foster-Nyarko E."/>
            <person name="Jarju S."/>
            <person name="Secka A."/>
            <person name="Antonio M."/>
            <person name="Oren A."/>
            <person name="Chaudhuri R.R."/>
            <person name="La Ragione R."/>
            <person name="Hildebrand F."/>
            <person name="Pallen M.J."/>
        </authorList>
    </citation>
    <scope>NUCLEOTIDE SEQUENCE</scope>
    <source>
        <strain evidence="1">26628</strain>
    </source>
</reference>
<dbReference type="InterPro" id="IPR036866">
    <property type="entry name" value="RibonucZ/Hydroxyglut_hydro"/>
</dbReference>
<reference evidence="1" key="2">
    <citation type="submission" date="2021-04" db="EMBL/GenBank/DDBJ databases">
        <authorList>
            <person name="Gilroy R."/>
        </authorList>
    </citation>
    <scope>NUCLEOTIDE SEQUENCE</scope>
    <source>
        <strain evidence="1">26628</strain>
    </source>
</reference>
<dbReference type="Pfam" id="PF13483">
    <property type="entry name" value="Lactamase_B_3"/>
    <property type="match status" value="1"/>
</dbReference>
<evidence type="ECO:0000313" key="2">
    <source>
        <dbReference type="Proteomes" id="UP000824249"/>
    </source>
</evidence>
<dbReference type="AlphaFoldDB" id="A0A9D1VUN0"/>
<dbReference type="PANTHER" id="PTHR42967:SF1">
    <property type="entry name" value="MBL FOLD METALLO-HYDROLASE"/>
    <property type="match status" value="1"/>
</dbReference>
<accession>A0A9D1VUN0</accession>
<proteinExistence type="predicted"/>
<dbReference type="PANTHER" id="PTHR42967">
    <property type="entry name" value="METAL DEPENDENT HYDROLASE"/>
    <property type="match status" value="1"/>
</dbReference>
<name>A0A9D1VUN0_9FIRM</name>
<dbReference type="Gene3D" id="3.60.15.10">
    <property type="entry name" value="Ribonuclease Z/Hydroxyacylglutathione hydrolase-like"/>
    <property type="match status" value="1"/>
</dbReference>
<evidence type="ECO:0000313" key="1">
    <source>
        <dbReference type="EMBL" id="HIX47176.1"/>
    </source>
</evidence>
<comment type="caution">
    <text evidence="1">The sequence shown here is derived from an EMBL/GenBank/DDBJ whole genome shotgun (WGS) entry which is preliminary data.</text>
</comment>
<protein>
    <submittedName>
        <fullName evidence="1">MBL fold metallo-hydrolase</fullName>
    </submittedName>
</protein>
<organism evidence="1 2">
    <name type="scientific">Candidatus Borkfalkia faecigallinarum</name>
    <dbReference type="NCBI Taxonomy" id="2838509"/>
    <lineage>
        <taxon>Bacteria</taxon>
        <taxon>Bacillati</taxon>
        <taxon>Bacillota</taxon>
        <taxon>Clostridia</taxon>
        <taxon>Christensenellales</taxon>
        <taxon>Christensenellaceae</taxon>
        <taxon>Candidatus Borkfalkia</taxon>
    </lineage>
</organism>
<dbReference type="Proteomes" id="UP000824249">
    <property type="component" value="Unassembled WGS sequence"/>
</dbReference>
<sequence>MEIVYCGHSCFLLKTEAGTRIVTDPYTGVGYEMAPVAADYVTCSHFHFDHGYTEGVRGAREVIAGAGEFVRGDVKIEGFAAFHDDVGGKKRGADTVYVFEADGLRVCHMGDIGEPCTPALAEKLGKIDVLLVPVGGTYTVDAKGALEYIGAIAPQVAVPMHYRSRGCTLDIDPVDVFVREAEKTREVVFAHGSSLQGVGPYRGKIVVLERVNHG</sequence>
<gene>
    <name evidence="1" type="ORF">H9737_05770</name>
</gene>